<comment type="caution">
    <text evidence="3">The sequence shown here is derived from an EMBL/GenBank/DDBJ whole genome shotgun (WGS) entry which is preliminary data.</text>
</comment>
<dbReference type="RefSeq" id="WP_190826418.1">
    <property type="nucleotide sequence ID" value="NZ_CAWPPI010000034.1"/>
</dbReference>
<keyword evidence="4" id="KW-1185">Reference proteome</keyword>
<evidence type="ECO:0000313" key="4">
    <source>
        <dbReference type="Proteomes" id="UP000629098"/>
    </source>
</evidence>
<protein>
    <submittedName>
        <fullName evidence="3">Uncharacterized protein</fullName>
    </submittedName>
</protein>
<feature type="region of interest" description="Disordered" evidence="2">
    <location>
        <begin position="180"/>
        <end position="201"/>
    </location>
</feature>
<evidence type="ECO:0000256" key="2">
    <source>
        <dbReference type="SAM" id="MobiDB-lite"/>
    </source>
</evidence>
<dbReference type="Proteomes" id="UP000629098">
    <property type="component" value="Unassembled WGS sequence"/>
</dbReference>
<proteinExistence type="predicted"/>
<accession>A0A8J6XC29</accession>
<organism evidence="3 4">
    <name type="scientific">Iningainema tapete BLCC-T55</name>
    <dbReference type="NCBI Taxonomy" id="2748662"/>
    <lineage>
        <taxon>Bacteria</taxon>
        <taxon>Bacillati</taxon>
        <taxon>Cyanobacteriota</taxon>
        <taxon>Cyanophyceae</taxon>
        <taxon>Nostocales</taxon>
        <taxon>Scytonemataceae</taxon>
        <taxon>Iningainema tapete</taxon>
    </lineage>
</organism>
<name>A0A8J6XC29_9CYAN</name>
<feature type="compositionally biased region" description="Low complexity" evidence="2">
    <location>
        <begin position="180"/>
        <end position="195"/>
    </location>
</feature>
<dbReference type="EMBL" id="JACXAE010000034">
    <property type="protein sequence ID" value="MBD2772134.1"/>
    <property type="molecule type" value="Genomic_DNA"/>
</dbReference>
<gene>
    <name evidence="3" type="ORF">ICL16_08575</name>
</gene>
<evidence type="ECO:0000256" key="1">
    <source>
        <dbReference type="SAM" id="Coils"/>
    </source>
</evidence>
<evidence type="ECO:0000313" key="3">
    <source>
        <dbReference type="EMBL" id="MBD2772134.1"/>
    </source>
</evidence>
<reference evidence="3" key="1">
    <citation type="submission" date="2020-09" db="EMBL/GenBank/DDBJ databases">
        <title>Iningainema tapete sp. nov. (Scytonemataceae, Cyanobacteria) from greenhouses in central Florida (USA) produces two types of nodularin with biosynthetic potential for microcystin-LR and anabaenopeptins.</title>
        <authorList>
            <person name="Berthold D.E."/>
            <person name="Lefler F.W."/>
            <person name="Huang I.-S."/>
            <person name="Abdulla H."/>
            <person name="Zimba P.V."/>
            <person name="Laughinghouse H.D. IV."/>
        </authorList>
    </citation>
    <scope>NUCLEOTIDE SEQUENCE</scope>
    <source>
        <strain evidence="3">BLCCT55</strain>
    </source>
</reference>
<keyword evidence="1" id="KW-0175">Coiled coil</keyword>
<dbReference type="AlphaFoldDB" id="A0A8J6XC29"/>
<sequence>MKHINQMVSQLQVSLEELREVCDLLNLQVDGDKISEPTEHSLLQVKQVASKENKSLRDAALYLLQLRSECQQADGYHFNKREYIKQRFGVDPEEAAPDSFVGILYRDLDKGIQLGQLRHQVVLESSTLALEERIFHGTGSTSFGETDSDRAVLRVESRIGDNFFGQINWEEINHPLLVGSSTPQQKQLKSSQPKTGQSQKK</sequence>
<feature type="coiled-coil region" evidence="1">
    <location>
        <begin position="1"/>
        <end position="28"/>
    </location>
</feature>